<reference evidence="3" key="1">
    <citation type="submission" date="2017-09" db="EMBL/GenBank/DDBJ databases">
        <title>Genome sequence of Nannocystis excedens DSM 71.</title>
        <authorList>
            <person name="Blom J."/>
        </authorList>
    </citation>
    <scope>NUCLEOTIDE SEQUENCE [LARGE SCALE GENOMIC DNA]</scope>
    <source>
        <strain evidence="3">type strain: E19</strain>
    </source>
</reference>
<dbReference type="InterPro" id="IPR052546">
    <property type="entry name" value="Transposase_8_domain"/>
</dbReference>
<dbReference type="InterPro" id="IPR002514">
    <property type="entry name" value="Transposase_8"/>
</dbReference>
<dbReference type="GO" id="GO:0003677">
    <property type="term" value="F:DNA binding"/>
    <property type="evidence" value="ECO:0007669"/>
    <property type="project" value="InterPro"/>
</dbReference>
<dbReference type="PANTHER" id="PTHR33609">
    <property type="entry name" value="LOW CALCIUM RESPONSE LOCUS PROTEIN S"/>
    <property type="match status" value="1"/>
</dbReference>
<dbReference type="Pfam" id="PF01527">
    <property type="entry name" value="HTH_Tnp_1"/>
    <property type="match status" value="1"/>
</dbReference>
<keyword evidence="3" id="KW-1185">Reference proteome</keyword>
<name>A0A2C9D838_9HYPH</name>
<dbReference type="AlphaFoldDB" id="A0A2C9D838"/>
<dbReference type="GO" id="GO:0006313">
    <property type="term" value="P:DNA transposition"/>
    <property type="evidence" value="ECO:0007669"/>
    <property type="project" value="InterPro"/>
</dbReference>
<dbReference type="GO" id="GO:0004803">
    <property type="term" value="F:transposase activity"/>
    <property type="evidence" value="ECO:0007669"/>
    <property type="project" value="InterPro"/>
</dbReference>
<dbReference type="KEGG" id="hdi:HDIA_2164"/>
<dbReference type="Proteomes" id="UP000223606">
    <property type="component" value="Chromosome 1"/>
</dbReference>
<sequence length="134" mass="15052">MRRPHLSDDEILVLLDEARRGIPVETICETAHVSVRTFYRWKQRLEGVTPAGLEHVSRLEAENRRLKRQLAMSGSARRAYAARPNPSTSSSRSECGPERLPDSAAQKSITALEDRSRQSVGAGMGRFAFVRYGR</sequence>
<organism evidence="2 3">
    <name type="scientific">Hartmannibacter diazotrophicus</name>
    <dbReference type="NCBI Taxonomy" id="1482074"/>
    <lineage>
        <taxon>Bacteria</taxon>
        <taxon>Pseudomonadati</taxon>
        <taxon>Pseudomonadota</taxon>
        <taxon>Alphaproteobacteria</taxon>
        <taxon>Hyphomicrobiales</taxon>
        <taxon>Pleomorphomonadaceae</taxon>
        <taxon>Hartmannibacter</taxon>
    </lineage>
</organism>
<protein>
    <submittedName>
        <fullName evidence="2">Transposase</fullName>
    </submittedName>
</protein>
<accession>A0A2C9D838</accession>
<evidence type="ECO:0000313" key="2">
    <source>
        <dbReference type="EMBL" id="SON55705.1"/>
    </source>
</evidence>
<dbReference type="PANTHER" id="PTHR33609:SF1">
    <property type="entry name" value="TRANSPOSASE"/>
    <property type="match status" value="1"/>
</dbReference>
<gene>
    <name evidence="2" type="ORF">HDIA_2164</name>
</gene>
<dbReference type="SUPFAM" id="SSF46689">
    <property type="entry name" value="Homeodomain-like"/>
    <property type="match status" value="1"/>
</dbReference>
<dbReference type="OrthoDB" id="9809060at2"/>
<dbReference type="EMBL" id="LT960614">
    <property type="protein sequence ID" value="SON55705.1"/>
    <property type="molecule type" value="Genomic_DNA"/>
</dbReference>
<evidence type="ECO:0000313" key="3">
    <source>
        <dbReference type="Proteomes" id="UP000223606"/>
    </source>
</evidence>
<feature type="region of interest" description="Disordered" evidence="1">
    <location>
        <begin position="70"/>
        <end position="119"/>
    </location>
</feature>
<proteinExistence type="predicted"/>
<dbReference type="RefSeq" id="WP_099556177.1">
    <property type="nucleotide sequence ID" value="NZ_LT960614.1"/>
</dbReference>
<evidence type="ECO:0000256" key="1">
    <source>
        <dbReference type="SAM" id="MobiDB-lite"/>
    </source>
</evidence>
<dbReference type="InterPro" id="IPR009057">
    <property type="entry name" value="Homeodomain-like_sf"/>
</dbReference>